<evidence type="ECO:0000313" key="3">
    <source>
        <dbReference type="Proteomes" id="UP001165080"/>
    </source>
</evidence>
<gene>
    <name evidence="2" type="primary">PLESTMB000434</name>
    <name evidence="2" type="ORF">PLESTB_000802500</name>
</gene>
<accession>A0A9W6F262</accession>
<name>A0A9W6F262_9CHLO</name>
<dbReference type="Proteomes" id="UP001165080">
    <property type="component" value="Unassembled WGS sequence"/>
</dbReference>
<evidence type="ECO:0000313" key="2">
    <source>
        <dbReference type="EMBL" id="GLC53908.1"/>
    </source>
</evidence>
<reference evidence="2 3" key="1">
    <citation type="journal article" date="2023" name="Commun. Biol.">
        <title>Reorganization of the ancestral sex-determining regions during the evolution of trioecy in Pleodorina starrii.</title>
        <authorList>
            <person name="Takahashi K."/>
            <person name="Suzuki S."/>
            <person name="Kawai-Toyooka H."/>
            <person name="Yamamoto K."/>
            <person name="Hamaji T."/>
            <person name="Ootsuki R."/>
            <person name="Yamaguchi H."/>
            <person name="Kawachi M."/>
            <person name="Higashiyama T."/>
            <person name="Nozaki H."/>
        </authorList>
    </citation>
    <scope>NUCLEOTIDE SEQUENCE [LARGE SCALE GENOMIC DNA]</scope>
    <source>
        <strain evidence="2 3">NIES-4479</strain>
    </source>
</reference>
<proteinExistence type="predicted"/>
<feature type="compositionally biased region" description="Basic residues" evidence="1">
    <location>
        <begin position="39"/>
        <end position="55"/>
    </location>
</feature>
<dbReference type="EMBL" id="BRXU01000009">
    <property type="protein sequence ID" value="GLC53908.1"/>
    <property type="molecule type" value="Genomic_DNA"/>
</dbReference>
<protein>
    <submittedName>
        <fullName evidence="2">Uncharacterized protein</fullName>
    </submittedName>
</protein>
<feature type="region of interest" description="Disordered" evidence="1">
    <location>
        <begin position="1"/>
        <end position="101"/>
    </location>
</feature>
<keyword evidence="3" id="KW-1185">Reference proteome</keyword>
<comment type="caution">
    <text evidence="2">The sequence shown here is derived from an EMBL/GenBank/DDBJ whole genome shotgun (WGS) entry which is preliminary data.</text>
</comment>
<dbReference type="AlphaFoldDB" id="A0A9W6F262"/>
<evidence type="ECO:0000256" key="1">
    <source>
        <dbReference type="SAM" id="MobiDB-lite"/>
    </source>
</evidence>
<organism evidence="2 3">
    <name type="scientific">Pleodorina starrii</name>
    <dbReference type="NCBI Taxonomy" id="330485"/>
    <lineage>
        <taxon>Eukaryota</taxon>
        <taxon>Viridiplantae</taxon>
        <taxon>Chlorophyta</taxon>
        <taxon>core chlorophytes</taxon>
        <taxon>Chlorophyceae</taxon>
        <taxon>CS clade</taxon>
        <taxon>Chlamydomonadales</taxon>
        <taxon>Volvocaceae</taxon>
        <taxon>Pleodorina</taxon>
    </lineage>
</organism>
<sequence length="101" mass="10938">MGPGRPHRPERFRPTIPIIGVATSPSSASSSPLAIHPYLRNRIHRRRSRQHRPQQHRYTSSPPPSILQSGVSGGIGPANFAAGATSDGHGKRWNGETTNDS</sequence>